<name>A0A0F9T7H8_9ZZZZ</name>
<dbReference type="EMBL" id="LAZR01001419">
    <property type="protein sequence ID" value="KKN44926.1"/>
    <property type="molecule type" value="Genomic_DNA"/>
</dbReference>
<evidence type="ECO:0000313" key="1">
    <source>
        <dbReference type="EMBL" id="KKN44926.1"/>
    </source>
</evidence>
<accession>A0A0F9T7H8</accession>
<organism evidence="1">
    <name type="scientific">marine sediment metagenome</name>
    <dbReference type="NCBI Taxonomy" id="412755"/>
    <lineage>
        <taxon>unclassified sequences</taxon>
        <taxon>metagenomes</taxon>
        <taxon>ecological metagenomes</taxon>
    </lineage>
</organism>
<comment type="caution">
    <text evidence="1">The sequence shown here is derived from an EMBL/GenBank/DDBJ whole genome shotgun (WGS) entry which is preliminary data.</text>
</comment>
<dbReference type="AlphaFoldDB" id="A0A0F9T7H8"/>
<protein>
    <submittedName>
        <fullName evidence="1">Uncharacterized protein</fullName>
    </submittedName>
</protein>
<proteinExistence type="predicted"/>
<gene>
    <name evidence="1" type="ORF">LCGC14_0688040</name>
</gene>
<sequence>MSVAIKLTEAGKKFMADNYPQGIVWEYDPEGSFTLRSVGAEDVEFTCPMGIPYRLPHEVEGEKTWGKADG</sequence>
<reference evidence="1" key="1">
    <citation type="journal article" date="2015" name="Nature">
        <title>Complex archaea that bridge the gap between prokaryotes and eukaryotes.</title>
        <authorList>
            <person name="Spang A."/>
            <person name="Saw J.H."/>
            <person name="Jorgensen S.L."/>
            <person name="Zaremba-Niedzwiedzka K."/>
            <person name="Martijn J."/>
            <person name="Lind A.E."/>
            <person name="van Eijk R."/>
            <person name="Schleper C."/>
            <person name="Guy L."/>
            <person name="Ettema T.J."/>
        </authorList>
    </citation>
    <scope>NUCLEOTIDE SEQUENCE</scope>
</reference>